<evidence type="ECO:0000313" key="2">
    <source>
        <dbReference type="EMBL" id="KAF1692214.1"/>
    </source>
</evidence>
<feature type="transmembrane region" description="Helical" evidence="1">
    <location>
        <begin position="62"/>
        <end position="87"/>
    </location>
</feature>
<proteinExistence type="predicted"/>
<gene>
    <name evidence="2" type="ORF">CSC65_14725</name>
</gene>
<keyword evidence="3" id="KW-1185">Reference proteome</keyword>
<feature type="transmembrane region" description="Helical" evidence="1">
    <location>
        <begin position="173"/>
        <end position="195"/>
    </location>
</feature>
<feature type="transmembrane region" description="Helical" evidence="1">
    <location>
        <begin position="36"/>
        <end position="56"/>
    </location>
</feature>
<organism evidence="2 3">
    <name type="scientific">Pseudoxanthomonas daejeonensis</name>
    <dbReference type="NCBI Taxonomy" id="266062"/>
    <lineage>
        <taxon>Bacteria</taxon>
        <taxon>Pseudomonadati</taxon>
        <taxon>Pseudomonadota</taxon>
        <taxon>Gammaproteobacteria</taxon>
        <taxon>Lysobacterales</taxon>
        <taxon>Lysobacteraceae</taxon>
        <taxon>Pseudoxanthomonas</taxon>
    </lineage>
</organism>
<accession>A0ABQ6Z3V2</accession>
<keyword evidence="1" id="KW-0812">Transmembrane</keyword>
<name>A0ABQ6Z3V2_9GAMM</name>
<reference evidence="2 3" key="1">
    <citation type="submission" date="2017-10" db="EMBL/GenBank/DDBJ databases">
        <title>Whole genome sequencing of members of genus Pseudoxanthomonas.</title>
        <authorList>
            <person name="Kumar S."/>
            <person name="Bansal K."/>
            <person name="Kaur A."/>
            <person name="Patil P."/>
            <person name="Sharma S."/>
            <person name="Patil P.B."/>
        </authorList>
    </citation>
    <scope>NUCLEOTIDE SEQUENCE [LARGE SCALE GENOMIC DNA]</scope>
    <source>
        <strain evidence="2 3">DSM 17801</strain>
    </source>
</reference>
<protein>
    <recommendedName>
        <fullName evidence="4">ABC transporter ATP-binding protein</fullName>
    </recommendedName>
</protein>
<keyword evidence="1" id="KW-1133">Transmembrane helix</keyword>
<evidence type="ECO:0000313" key="3">
    <source>
        <dbReference type="Proteomes" id="UP000788419"/>
    </source>
</evidence>
<sequence length="222" mass="24798">MEHRPPLTFAVLEAKIEALPEGPVSALNTPRWARHLALAGVVGMIAAFVPSLLVKWLPPQPWMVLLAQAGLVVTVAGFLPGLLRNLWVLVQDLRHHRAGLIAQFDHDVDQFKALATWLAGYPRETLESSLRYARMGHERLHSRLGMLLGGIDRLGLLPVLVSLFVLLRNWQDLLHLPGWLAVLGLLAPFLWLIAWRGAEFSRRLQLYAFLLDEALRAEGAAD</sequence>
<evidence type="ECO:0008006" key="4">
    <source>
        <dbReference type="Google" id="ProtNLM"/>
    </source>
</evidence>
<evidence type="ECO:0000256" key="1">
    <source>
        <dbReference type="SAM" id="Phobius"/>
    </source>
</evidence>
<dbReference type="EMBL" id="PDWN01000017">
    <property type="protein sequence ID" value="KAF1692214.1"/>
    <property type="molecule type" value="Genomic_DNA"/>
</dbReference>
<dbReference type="Proteomes" id="UP000788419">
    <property type="component" value="Unassembled WGS sequence"/>
</dbReference>
<comment type="caution">
    <text evidence="2">The sequence shown here is derived from an EMBL/GenBank/DDBJ whole genome shotgun (WGS) entry which is preliminary data.</text>
</comment>
<feature type="transmembrane region" description="Helical" evidence="1">
    <location>
        <begin position="144"/>
        <end position="167"/>
    </location>
</feature>
<keyword evidence="1" id="KW-0472">Membrane</keyword>